<proteinExistence type="predicted"/>
<comment type="caution">
    <text evidence="1">The sequence shown here is derived from an EMBL/GenBank/DDBJ whole genome shotgun (WGS) entry which is preliminary data.</text>
</comment>
<sequence length="61" mass="7298">MCEIVGQFSAVSQTIVRIESYHCIKEYNTVMRVEKKIWKEYFDKVASGDKNFELRLSSYWL</sequence>
<organism evidence="1 2">
    <name type="scientific">candidate division WWE3 bacterium CG08_land_8_20_14_0_20_41_10</name>
    <dbReference type="NCBI Taxonomy" id="1975085"/>
    <lineage>
        <taxon>Bacteria</taxon>
        <taxon>Katanobacteria</taxon>
    </lineage>
</organism>
<accession>A0A2H0XCB4</accession>
<dbReference type="EMBL" id="PEYU01000024">
    <property type="protein sequence ID" value="PIS22563.1"/>
    <property type="molecule type" value="Genomic_DNA"/>
</dbReference>
<dbReference type="AlphaFoldDB" id="A0A2H0XCB4"/>
<dbReference type="Gene3D" id="2.30.130.30">
    <property type="entry name" value="Hypothetical protein"/>
    <property type="match status" value="1"/>
</dbReference>
<evidence type="ECO:0000313" key="1">
    <source>
        <dbReference type="EMBL" id="PIS22563.1"/>
    </source>
</evidence>
<protein>
    <submittedName>
        <fullName evidence="1">Uncharacterized protein</fullName>
    </submittedName>
</protein>
<dbReference type="Proteomes" id="UP000231252">
    <property type="component" value="Unassembled WGS sequence"/>
</dbReference>
<evidence type="ECO:0000313" key="2">
    <source>
        <dbReference type="Proteomes" id="UP000231252"/>
    </source>
</evidence>
<reference evidence="2" key="1">
    <citation type="submission" date="2017-09" db="EMBL/GenBank/DDBJ databases">
        <title>Depth-based differentiation of microbial function through sediment-hosted aquifers and enrichment of novel symbionts in the deep terrestrial subsurface.</title>
        <authorList>
            <person name="Probst A.J."/>
            <person name="Ladd B."/>
            <person name="Jarett J.K."/>
            <person name="Geller-Mcgrath D.E."/>
            <person name="Sieber C.M.K."/>
            <person name="Emerson J.B."/>
            <person name="Anantharaman K."/>
            <person name="Thomas B.C."/>
            <person name="Malmstrom R."/>
            <person name="Stieglmeier M."/>
            <person name="Klingl A."/>
            <person name="Woyke T."/>
            <person name="Ryan C.M."/>
            <person name="Banfield J.F."/>
        </authorList>
    </citation>
    <scope>NUCLEOTIDE SEQUENCE [LARGE SCALE GENOMIC DNA]</scope>
</reference>
<name>A0A2H0XCB4_UNCKA</name>
<gene>
    <name evidence="1" type="ORF">COT50_01290</name>
</gene>